<accession>A0AAP0DWP2</accession>
<feature type="signal peptide" evidence="1">
    <location>
        <begin position="1"/>
        <end position="24"/>
    </location>
</feature>
<dbReference type="Proteomes" id="UP001420932">
    <property type="component" value="Unassembled WGS sequence"/>
</dbReference>
<gene>
    <name evidence="2" type="ORF">Syun_031925</name>
</gene>
<sequence>MDKIFVFPLQLLIVFRDALYEVHGFETPARKNLLLYALGRCFFLGHRILSVETALALRSALTHQSLQPFIPFCFSSFLD</sequence>
<evidence type="ECO:0000256" key="1">
    <source>
        <dbReference type="SAM" id="SignalP"/>
    </source>
</evidence>
<protein>
    <submittedName>
        <fullName evidence="2">Uncharacterized protein</fullName>
    </submittedName>
</protein>
<keyword evidence="3" id="KW-1185">Reference proteome</keyword>
<feature type="chain" id="PRO_5042838398" evidence="1">
    <location>
        <begin position="25"/>
        <end position="79"/>
    </location>
</feature>
<proteinExistence type="predicted"/>
<evidence type="ECO:0000313" key="2">
    <source>
        <dbReference type="EMBL" id="KAK9082371.1"/>
    </source>
</evidence>
<comment type="caution">
    <text evidence="2">The sequence shown here is derived from an EMBL/GenBank/DDBJ whole genome shotgun (WGS) entry which is preliminary data.</text>
</comment>
<organism evidence="2 3">
    <name type="scientific">Stephania yunnanensis</name>
    <dbReference type="NCBI Taxonomy" id="152371"/>
    <lineage>
        <taxon>Eukaryota</taxon>
        <taxon>Viridiplantae</taxon>
        <taxon>Streptophyta</taxon>
        <taxon>Embryophyta</taxon>
        <taxon>Tracheophyta</taxon>
        <taxon>Spermatophyta</taxon>
        <taxon>Magnoliopsida</taxon>
        <taxon>Ranunculales</taxon>
        <taxon>Menispermaceae</taxon>
        <taxon>Menispermoideae</taxon>
        <taxon>Cissampelideae</taxon>
        <taxon>Stephania</taxon>
    </lineage>
</organism>
<keyword evidence="1" id="KW-0732">Signal</keyword>
<name>A0AAP0DWP2_9MAGN</name>
<dbReference type="EMBL" id="JBBNAF010000028">
    <property type="protein sequence ID" value="KAK9082371.1"/>
    <property type="molecule type" value="Genomic_DNA"/>
</dbReference>
<reference evidence="2 3" key="1">
    <citation type="submission" date="2024-01" db="EMBL/GenBank/DDBJ databases">
        <title>Genome assemblies of Stephania.</title>
        <authorList>
            <person name="Yang L."/>
        </authorList>
    </citation>
    <scope>NUCLEOTIDE SEQUENCE [LARGE SCALE GENOMIC DNA]</scope>
    <source>
        <strain evidence="2">YNDBR</strain>
        <tissue evidence="2">Leaf</tissue>
    </source>
</reference>
<evidence type="ECO:0000313" key="3">
    <source>
        <dbReference type="Proteomes" id="UP001420932"/>
    </source>
</evidence>
<dbReference type="AlphaFoldDB" id="A0AAP0DWP2"/>